<name>A0A6N8L270_9SPHI</name>
<evidence type="ECO:0000259" key="1">
    <source>
        <dbReference type="Pfam" id="PF14322"/>
    </source>
</evidence>
<protein>
    <submittedName>
        <fullName evidence="2">RagB/SusD family nutrient uptake outer membrane protein</fullName>
    </submittedName>
</protein>
<keyword evidence="3" id="KW-1185">Reference proteome</keyword>
<dbReference type="EMBL" id="WSQA01000007">
    <property type="protein sequence ID" value="MVZ62591.1"/>
    <property type="molecule type" value="Genomic_DNA"/>
</dbReference>
<dbReference type="Pfam" id="PF14322">
    <property type="entry name" value="SusD-like_3"/>
    <property type="match status" value="1"/>
</dbReference>
<sequence>MKLKYIYIAFYSILMVGCEKYLEEAPDQRAVLDSPEKISELLTSAYPKANYFPFAETMSDNAGDKGAGMGSMTFINFDAWTFSDIRSRNQDTPDFFWYGSYEAIAAANRALAYIATVDDPERYQAQKGEALVARAYAHFMLAVFFANTYDRLTADTDPGIPYVTEPEEQLLLKYERKTVAYVYQMIEQDLLTGLPLLNDSKYKAPKYHFTRSAAHAFAARFYLFKKEYGKVIEHASQVFTDGDFSSRLRPINQTAFRSMEYYERQAEYTRADNPANILLVESISSWGGSFPGFRFGLTADILAELFFSRNVTGGSFAYTIFGQETSFNIPKFKTHFVRSGLNANFGYSYNMIPLFSAEEVLLNRAEALAMEGRTDEAIADLNVFASKKVFASQNNPYYYAKSHEINAAKLISFYQQPDLKYCIVNAALDFKRREYIFEGMRYLDILRHRLPVLHKTKDGQEEHLLGSNDLRRVLQIPKEVAMSGMETNPR</sequence>
<dbReference type="AlphaFoldDB" id="A0A6N8L270"/>
<reference evidence="2 3" key="1">
    <citation type="submission" date="2019-12" db="EMBL/GenBank/DDBJ databases">
        <authorList>
            <person name="Dong K."/>
        </authorList>
    </citation>
    <scope>NUCLEOTIDE SEQUENCE [LARGE SCALE GENOMIC DNA]</scope>
    <source>
        <strain evidence="2 3">JCM 31225</strain>
    </source>
</reference>
<evidence type="ECO:0000313" key="3">
    <source>
        <dbReference type="Proteomes" id="UP000435036"/>
    </source>
</evidence>
<gene>
    <name evidence="2" type="ORF">GQF63_11195</name>
</gene>
<dbReference type="InterPro" id="IPR033985">
    <property type="entry name" value="SusD-like_N"/>
</dbReference>
<dbReference type="Proteomes" id="UP000435036">
    <property type="component" value="Unassembled WGS sequence"/>
</dbReference>
<dbReference type="PROSITE" id="PS51257">
    <property type="entry name" value="PROKAR_LIPOPROTEIN"/>
    <property type="match status" value="1"/>
</dbReference>
<dbReference type="OrthoDB" id="1147023at2"/>
<organism evidence="2 3">
    <name type="scientific">Sphingobacterium humi</name>
    <dbReference type="NCBI Taxonomy" id="1796905"/>
    <lineage>
        <taxon>Bacteria</taxon>
        <taxon>Pseudomonadati</taxon>
        <taxon>Bacteroidota</taxon>
        <taxon>Sphingobacteriia</taxon>
        <taxon>Sphingobacteriales</taxon>
        <taxon>Sphingobacteriaceae</taxon>
        <taxon>Sphingobacterium</taxon>
    </lineage>
</organism>
<comment type="caution">
    <text evidence="2">The sequence shown here is derived from an EMBL/GenBank/DDBJ whole genome shotgun (WGS) entry which is preliminary data.</text>
</comment>
<dbReference type="Gene3D" id="1.25.40.390">
    <property type="match status" value="2"/>
</dbReference>
<proteinExistence type="predicted"/>
<dbReference type="SUPFAM" id="SSF48452">
    <property type="entry name" value="TPR-like"/>
    <property type="match status" value="1"/>
</dbReference>
<dbReference type="InterPro" id="IPR011990">
    <property type="entry name" value="TPR-like_helical_dom_sf"/>
</dbReference>
<accession>A0A6N8L270</accession>
<dbReference type="RefSeq" id="WP_160369317.1">
    <property type="nucleotide sequence ID" value="NZ_WSQA01000007.1"/>
</dbReference>
<feature type="domain" description="SusD-like N-terminal" evidence="1">
    <location>
        <begin position="20"/>
        <end position="223"/>
    </location>
</feature>
<evidence type="ECO:0000313" key="2">
    <source>
        <dbReference type="EMBL" id="MVZ62591.1"/>
    </source>
</evidence>